<dbReference type="Proteomes" id="UP000410984">
    <property type="component" value="Unassembled WGS sequence"/>
</dbReference>
<comment type="catalytic activity">
    <reaction evidence="9 10">
        <text>D-gluconate + ATP = 6-phospho-D-gluconate + ADP + H(+)</text>
        <dbReference type="Rhea" id="RHEA:19433"/>
        <dbReference type="ChEBI" id="CHEBI:15378"/>
        <dbReference type="ChEBI" id="CHEBI:18391"/>
        <dbReference type="ChEBI" id="CHEBI:30616"/>
        <dbReference type="ChEBI" id="CHEBI:58759"/>
        <dbReference type="ChEBI" id="CHEBI:456216"/>
        <dbReference type="EC" id="2.7.1.12"/>
    </reaction>
</comment>
<dbReference type="Pfam" id="PF13671">
    <property type="entry name" value="AAA_33"/>
    <property type="match status" value="1"/>
</dbReference>
<evidence type="ECO:0000256" key="6">
    <source>
        <dbReference type="ARBA" id="ARBA00022777"/>
    </source>
</evidence>
<dbReference type="CDD" id="cd02021">
    <property type="entry name" value="GntK"/>
    <property type="match status" value="1"/>
</dbReference>
<evidence type="ECO:0000256" key="8">
    <source>
        <dbReference type="ARBA" id="ARBA00023064"/>
    </source>
</evidence>
<protein>
    <recommendedName>
        <fullName evidence="3 10">Gluconokinase</fullName>
        <ecNumber evidence="3 10">2.7.1.12</ecNumber>
    </recommendedName>
</protein>
<dbReference type="PANTHER" id="PTHR43442">
    <property type="entry name" value="GLUCONOKINASE-RELATED"/>
    <property type="match status" value="1"/>
</dbReference>
<organism evidence="11 12">
    <name type="scientific">Methylobacterium symbioticum</name>
    <dbReference type="NCBI Taxonomy" id="2584084"/>
    <lineage>
        <taxon>Bacteria</taxon>
        <taxon>Pseudomonadati</taxon>
        <taxon>Pseudomonadota</taxon>
        <taxon>Alphaproteobacteria</taxon>
        <taxon>Hyphomicrobiales</taxon>
        <taxon>Methylobacteriaceae</taxon>
        <taxon>Methylobacterium</taxon>
    </lineage>
</organism>
<keyword evidence="4 10" id="KW-0808">Transferase</keyword>
<dbReference type="NCBIfam" id="TIGR01313">
    <property type="entry name" value="therm_gnt_kin"/>
    <property type="match status" value="1"/>
</dbReference>
<evidence type="ECO:0000256" key="1">
    <source>
        <dbReference type="ARBA" id="ARBA00004761"/>
    </source>
</evidence>
<dbReference type="SUPFAM" id="SSF52540">
    <property type="entry name" value="P-loop containing nucleoside triphosphate hydrolases"/>
    <property type="match status" value="1"/>
</dbReference>
<evidence type="ECO:0000256" key="7">
    <source>
        <dbReference type="ARBA" id="ARBA00022840"/>
    </source>
</evidence>
<dbReference type="InterPro" id="IPR027417">
    <property type="entry name" value="P-loop_NTPase"/>
</dbReference>
<dbReference type="EC" id="2.7.1.12" evidence="3 10"/>
<dbReference type="Gene3D" id="3.40.50.300">
    <property type="entry name" value="P-loop containing nucleotide triphosphate hydrolases"/>
    <property type="match status" value="1"/>
</dbReference>
<keyword evidence="12" id="KW-1185">Reference proteome</keyword>
<evidence type="ECO:0000256" key="3">
    <source>
        <dbReference type="ARBA" id="ARBA00012054"/>
    </source>
</evidence>
<dbReference type="GO" id="GO:0005524">
    <property type="term" value="F:ATP binding"/>
    <property type="evidence" value="ECO:0007669"/>
    <property type="project" value="UniProtKB-KW"/>
</dbReference>
<name>A0A509EL84_9HYPH</name>
<dbReference type="InterPro" id="IPR006001">
    <property type="entry name" value="Therm_gnt_kin"/>
</dbReference>
<dbReference type="FunFam" id="3.40.50.300:FF:000522">
    <property type="entry name" value="Gluconokinase"/>
    <property type="match status" value="1"/>
</dbReference>
<evidence type="ECO:0000256" key="4">
    <source>
        <dbReference type="ARBA" id="ARBA00022679"/>
    </source>
</evidence>
<gene>
    <name evidence="11" type="ORF">MET9862_05574</name>
</gene>
<dbReference type="EMBL" id="CABFPH010000177">
    <property type="protein sequence ID" value="VUD74940.1"/>
    <property type="molecule type" value="Genomic_DNA"/>
</dbReference>
<comment type="similarity">
    <text evidence="2 10">Belongs to the gluconokinase GntK/GntV family.</text>
</comment>
<keyword evidence="8" id="KW-0311">Gluconate utilization</keyword>
<evidence type="ECO:0000313" key="12">
    <source>
        <dbReference type="Proteomes" id="UP000410984"/>
    </source>
</evidence>
<dbReference type="GO" id="GO:0019521">
    <property type="term" value="P:D-gluconate metabolic process"/>
    <property type="evidence" value="ECO:0007669"/>
    <property type="project" value="UniProtKB-KW"/>
</dbReference>
<keyword evidence="5 10" id="KW-0547">Nucleotide-binding</keyword>
<evidence type="ECO:0000313" key="11">
    <source>
        <dbReference type="EMBL" id="VUD74940.1"/>
    </source>
</evidence>
<sequence length="179" mass="18493">MPPDPTVSVPPLVLVVMGVSGCGKSTVAALVAGRLGWTFADGDDFHSAESVAKMQAGIPLDDADRAPWLARIAAWIAARVAASAPAVMVCSGLRRRYRDTITGGHPAVRIVYLEGSRTLIAARLAQRAGHFMPPALLDSQFAALEPPGPDENPIIVGVAEPPDQIAAAVVSAVRAGSPS</sequence>
<dbReference type="AlphaFoldDB" id="A0A509EL84"/>
<dbReference type="GO" id="GO:0046316">
    <property type="term" value="F:gluconokinase activity"/>
    <property type="evidence" value="ECO:0007669"/>
    <property type="project" value="UniProtKB-EC"/>
</dbReference>
<dbReference type="GO" id="GO:0005737">
    <property type="term" value="C:cytoplasm"/>
    <property type="evidence" value="ECO:0007669"/>
    <property type="project" value="TreeGrafter"/>
</dbReference>
<keyword evidence="7 10" id="KW-0067">ATP-binding</keyword>
<keyword evidence="6 10" id="KW-0418">Kinase</keyword>
<evidence type="ECO:0000256" key="2">
    <source>
        <dbReference type="ARBA" id="ARBA00008420"/>
    </source>
</evidence>
<evidence type="ECO:0000256" key="5">
    <source>
        <dbReference type="ARBA" id="ARBA00022741"/>
    </source>
</evidence>
<evidence type="ECO:0000256" key="10">
    <source>
        <dbReference type="RuleBase" id="RU363066"/>
    </source>
</evidence>
<evidence type="ECO:0000256" key="9">
    <source>
        <dbReference type="ARBA" id="ARBA00048090"/>
    </source>
</evidence>
<accession>A0A509EL84</accession>
<comment type="pathway">
    <text evidence="1">Carbohydrate acid metabolism.</text>
</comment>
<proteinExistence type="inferred from homology"/>
<reference evidence="11 12" key="1">
    <citation type="submission" date="2019-06" db="EMBL/GenBank/DDBJ databases">
        <authorList>
            <person name="Rodrigo-Torres L."/>
            <person name="Arahal R. D."/>
            <person name="Lucena T."/>
        </authorList>
    </citation>
    <scope>NUCLEOTIDE SEQUENCE [LARGE SCALE GENOMIC DNA]</scope>
    <source>
        <strain evidence="11 12">SB0023/3</strain>
    </source>
</reference>
<dbReference type="PANTHER" id="PTHR43442:SF3">
    <property type="entry name" value="GLUCONOKINASE-RELATED"/>
    <property type="match status" value="1"/>
</dbReference>